<evidence type="ECO:0000256" key="14">
    <source>
        <dbReference type="HAMAP-Rule" id="MF_00286"/>
    </source>
</evidence>
<keyword evidence="12 14" id="KW-0143">Chaperone</keyword>
<evidence type="ECO:0000256" key="3">
    <source>
        <dbReference type="ARBA" id="ARBA00022448"/>
    </source>
</evidence>
<comment type="caution">
    <text evidence="14">Lacks conserved residue(s) required for the propagation of feature annotation.</text>
</comment>
<dbReference type="NCBIfam" id="NF002485">
    <property type="entry name" value="PRK01749.1"/>
    <property type="match status" value="1"/>
</dbReference>
<evidence type="ECO:0000256" key="1">
    <source>
        <dbReference type="ARBA" id="ARBA00004429"/>
    </source>
</evidence>
<evidence type="ECO:0000256" key="15">
    <source>
        <dbReference type="SAM" id="Phobius"/>
    </source>
</evidence>
<gene>
    <name evidence="14" type="primary">dsbB</name>
    <name evidence="16" type="ORF">BKG89_09205</name>
</gene>
<comment type="function">
    <text evidence="14">Required for disulfide bond formation in some periplasmic proteins. Acts by oxidizing the DsbA protein.</text>
</comment>
<dbReference type="PANTHER" id="PTHR36570:SF2">
    <property type="entry name" value="DISULFIDE BOND FORMATION PROTEIN B"/>
    <property type="match status" value="1"/>
</dbReference>
<dbReference type="Gene3D" id="1.20.1550.10">
    <property type="entry name" value="DsbB-like"/>
    <property type="match status" value="1"/>
</dbReference>
<dbReference type="InterPro" id="IPR023380">
    <property type="entry name" value="DsbB-like_sf"/>
</dbReference>
<evidence type="ECO:0000313" key="16">
    <source>
        <dbReference type="EMBL" id="OOF67737.1"/>
    </source>
</evidence>
<keyword evidence="13 14" id="KW-0676">Redox-active center</keyword>
<accession>A0ABX3KWB7</accession>
<feature type="transmembrane region" description="Helical" evidence="15">
    <location>
        <begin position="143"/>
        <end position="167"/>
    </location>
</feature>
<keyword evidence="3 14" id="KW-0813">Transport</keyword>
<dbReference type="Proteomes" id="UP000188820">
    <property type="component" value="Unassembled WGS sequence"/>
</dbReference>
<dbReference type="InterPro" id="IPR022920">
    <property type="entry name" value="Disulphide_bond_form_DsbB"/>
</dbReference>
<comment type="similarity">
    <text evidence="2 14">Belongs to the DsbB family.</text>
</comment>
<evidence type="ECO:0000313" key="17">
    <source>
        <dbReference type="Proteomes" id="UP000188820"/>
    </source>
</evidence>
<comment type="subcellular location">
    <subcellularLocation>
        <location evidence="1">Cell inner membrane</location>
        <topology evidence="1">Multi-pass membrane protein</topology>
    </subcellularLocation>
    <subcellularLocation>
        <location evidence="14">Cell membrane</location>
        <topology evidence="14">Multi-pass membrane protein</topology>
    </subcellularLocation>
</comment>
<feature type="transmembrane region" description="Helical" evidence="15">
    <location>
        <begin position="12"/>
        <end position="34"/>
    </location>
</feature>
<dbReference type="PANTHER" id="PTHR36570">
    <property type="entry name" value="DISULFIDE BOND FORMATION PROTEIN B"/>
    <property type="match status" value="1"/>
</dbReference>
<evidence type="ECO:0000256" key="11">
    <source>
        <dbReference type="ARBA" id="ARBA00023157"/>
    </source>
</evidence>
<evidence type="ECO:0000256" key="4">
    <source>
        <dbReference type="ARBA" id="ARBA00022475"/>
    </source>
</evidence>
<dbReference type="SUPFAM" id="SSF158442">
    <property type="entry name" value="DsbB-like"/>
    <property type="match status" value="1"/>
</dbReference>
<feature type="transmembrane region" description="Helical" evidence="15">
    <location>
        <begin position="72"/>
        <end position="93"/>
    </location>
</feature>
<feature type="topological domain" description="Periplasmic" evidence="14">
    <location>
        <begin position="32"/>
        <end position="49"/>
    </location>
</feature>
<evidence type="ECO:0000256" key="8">
    <source>
        <dbReference type="ARBA" id="ARBA00022989"/>
    </source>
</evidence>
<keyword evidence="17" id="KW-1185">Reference proteome</keyword>
<dbReference type="HAMAP" id="MF_00286">
    <property type="entry name" value="DsbB"/>
    <property type="match status" value="1"/>
</dbReference>
<protein>
    <recommendedName>
        <fullName evidence="14">Disulfide bond formation protein B</fullName>
    </recommendedName>
    <alternativeName>
        <fullName evidence="14">Disulfide oxidoreductase</fullName>
    </alternativeName>
</protein>
<dbReference type="EMBL" id="MLAA01000039">
    <property type="protein sequence ID" value="OOF67737.1"/>
    <property type="molecule type" value="Genomic_DNA"/>
</dbReference>
<feature type="topological domain" description="Cytoplasmic" evidence="14">
    <location>
        <begin position="1"/>
        <end position="14"/>
    </location>
</feature>
<reference evidence="16 17" key="1">
    <citation type="submission" date="2016-10" db="EMBL/GenBank/DDBJ databases">
        <title>Rodentibacter gen. nov. and new species.</title>
        <authorList>
            <person name="Christensen H."/>
        </authorList>
    </citation>
    <scope>NUCLEOTIDE SEQUENCE [LARGE SCALE GENOMIC DNA]</scope>
    <source>
        <strain evidence="16 17">1998236014</strain>
    </source>
</reference>
<organism evidence="16 17">
    <name type="scientific">Rodentibacter caecimuris</name>
    <dbReference type="NCBI Taxonomy" id="1796644"/>
    <lineage>
        <taxon>Bacteria</taxon>
        <taxon>Pseudomonadati</taxon>
        <taxon>Pseudomonadota</taxon>
        <taxon>Gammaproteobacteria</taxon>
        <taxon>Pasteurellales</taxon>
        <taxon>Pasteurellaceae</taxon>
        <taxon>Rodentibacter</taxon>
    </lineage>
</organism>
<evidence type="ECO:0000256" key="7">
    <source>
        <dbReference type="ARBA" id="ARBA00022982"/>
    </source>
</evidence>
<evidence type="ECO:0000256" key="2">
    <source>
        <dbReference type="ARBA" id="ARBA00008823"/>
    </source>
</evidence>
<comment type="caution">
    <text evidence="16">The sequence shown here is derived from an EMBL/GenBank/DDBJ whole genome shotgun (WGS) entry which is preliminary data.</text>
</comment>
<proteinExistence type="inferred from homology"/>
<evidence type="ECO:0000256" key="12">
    <source>
        <dbReference type="ARBA" id="ARBA00023186"/>
    </source>
</evidence>
<evidence type="ECO:0000256" key="13">
    <source>
        <dbReference type="ARBA" id="ARBA00023284"/>
    </source>
</evidence>
<keyword evidence="9 14" id="KW-0560">Oxidoreductase</keyword>
<keyword evidence="5" id="KW-0997">Cell inner membrane</keyword>
<feature type="disulfide bond" description="Redox-active" evidence="14">
    <location>
        <begin position="41"/>
        <end position="44"/>
    </location>
</feature>
<keyword evidence="7 14" id="KW-0249">Electron transport</keyword>
<dbReference type="InterPro" id="IPR003752">
    <property type="entry name" value="DiS_bond_form_DsbB/BdbC"/>
</dbReference>
<keyword evidence="6 14" id="KW-0812">Transmembrane</keyword>
<sequence>MLRFLKQFSFSRFSWGLLAVSALALELIALYFQYGLNLKPCVLCVYERLAICGLICAGIIGCIYPKGLILRLTALIVGLISALWGGIISLRHLDLQMNPVPWKQCEFLPNFPETLPFHQWFPFLFSPTGSCNESQWDFLGLTMVQWLVVIFSIYTLALLAFFFSQFIRYQTPRRLFK</sequence>
<keyword evidence="11 14" id="KW-1015">Disulfide bond</keyword>
<feature type="topological domain" description="Periplasmic" evidence="14">
    <location>
        <begin position="91"/>
        <end position="145"/>
    </location>
</feature>
<evidence type="ECO:0000256" key="6">
    <source>
        <dbReference type="ARBA" id="ARBA00022692"/>
    </source>
</evidence>
<name>A0ABX3KWB7_9PAST</name>
<evidence type="ECO:0000256" key="5">
    <source>
        <dbReference type="ARBA" id="ARBA00022519"/>
    </source>
</evidence>
<feature type="transmembrane region" description="Helical" evidence="15">
    <location>
        <begin position="46"/>
        <end position="65"/>
    </location>
</feature>
<keyword evidence="10 14" id="KW-0472">Membrane</keyword>
<keyword evidence="8 14" id="KW-1133">Transmembrane helix</keyword>
<evidence type="ECO:0000256" key="10">
    <source>
        <dbReference type="ARBA" id="ARBA00023136"/>
    </source>
</evidence>
<evidence type="ECO:0000256" key="9">
    <source>
        <dbReference type="ARBA" id="ARBA00023002"/>
    </source>
</evidence>
<feature type="topological domain" description="Cytoplasmic" evidence="14">
    <location>
        <begin position="165"/>
        <end position="177"/>
    </location>
</feature>
<feature type="disulfide bond" description="Redox-active" evidence="14">
    <location>
        <begin position="105"/>
        <end position="131"/>
    </location>
</feature>
<dbReference type="Pfam" id="PF02600">
    <property type="entry name" value="DsbB"/>
    <property type="match status" value="1"/>
</dbReference>
<dbReference type="InterPro" id="IPR050183">
    <property type="entry name" value="DsbB"/>
</dbReference>
<keyword evidence="4 14" id="KW-1003">Cell membrane</keyword>
<dbReference type="RefSeq" id="WP_077464301.1">
    <property type="nucleotide sequence ID" value="NZ_MLAA01000039.1"/>
</dbReference>